<comment type="catalytic activity">
    <reaction evidence="1">
        <text>a beta-lactam + H2O = a substituted beta-amino acid</text>
        <dbReference type="Rhea" id="RHEA:20401"/>
        <dbReference type="ChEBI" id="CHEBI:15377"/>
        <dbReference type="ChEBI" id="CHEBI:35627"/>
        <dbReference type="ChEBI" id="CHEBI:140347"/>
        <dbReference type="EC" id="3.5.2.6"/>
    </reaction>
</comment>
<evidence type="ECO:0000256" key="1">
    <source>
        <dbReference type="ARBA" id="ARBA00001526"/>
    </source>
</evidence>
<organism evidence="6">
    <name type="scientific">uncultured Sphingomonadaceae bacterium</name>
    <dbReference type="NCBI Taxonomy" id="169976"/>
    <lineage>
        <taxon>Bacteria</taxon>
        <taxon>Pseudomonadati</taxon>
        <taxon>Pseudomonadota</taxon>
        <taxon>Alphaproteobacteria</taxon>
        <taxon>Sphingomonadales</taxon>
        <taxon>Sphingomonadaceae</taxon>
        <taxon>environmental samples</taxon>
    </lineage>
</organism>
<evidence type="ECO:0000313" key="6">
    <source>
        <dbReference type="EMBL" id="CAA9504486.1"/>
    </source>
</evidence>
<dbReference type="InterPro" id="IPR012338">
    <property type="entry name" value="Beta-lactam/transpept-like"/>
</dbReference>
<dbReference type="PANTHER" id="PTHR35333">
    <property type="entry name" value="BETA-LACTAMASE"/>
    <property type="match status" value="1"/>
</dbReference>
<dbReference type="PANTHER" id="PTHR35333:SF3">
    <property type="entry name" value="BETA-LACTAMASE-TYPE TRANSPEPTIDASE FOLD CONTAINING PROTEIN"/>
    <property type="match status" value="1"/>
</dbReference>
<feature type="compositionally biased region" description="Basic and acidic residues" evidence="4">
    <location>
        <begin position="38"/>
        <end position="47"/>
    </location>
</feature>
<dbReference type="GO" id="GO:0008800">
    <property type="term" value="F:beta-lactamase activity"/>
    <property type="evidence" value="ECO:0007669"/>
    <property type="project" value="UniProtKB-EC"/>
</dbReference>
<keyword evidence="6" id="KW-0378">Hydrolase</keyword>
<feature type="domain" description="Beta-lactamase class A catalytic" evidence="5">
    <location>
        <begin position="94"/>
        <end position="352"/>
    </location>
</feature>
<dbReference type="InterPro" id="IPR000871">
    <property type="entry name" value="Beta-lactam_class-A"/>
</dbReference>
<dbReference type="GO" id="GO:0046677">
    <property type="term" value="P:response to antibiotic"/>
    <property type="evidence" value="ECO:0007669"/>
    <property type="project" value="InterPro"/>
</dbReference>
<dbReference type="Gene3D" id="3.40.710.10">
    <property type="entry name" value="DD-peptidase/beta-lactamase superfamily"/>
    <property type="match status" value="1"/>
</dbReference>
<evidence type="ECO:0000259" key="5">
    <source>
        <dbReference type="Pfam" id="PF13354"/>
    </source>
</evidence>
<name>A0A6J4ST48_9SPHN</name>
<accession>A0A6J4ST48</accession>
<dbReference type="Pfam" id="PF13354">
    <property type="entry name" value="Beta-lactamase2"/>
    <property type="match status" value="1"/>
</dbReference>
<dbReference type="AlphaFoldDB" id="A0A6J4ST48"/>
<dbReference type="SUPFAM" id="SSF56601">
    <property type="entry name" value="beta-lactamase/transpeptidase-like"/>
    <property type="match status" value="1"/>
</dbReference>
<dbReference type="EMBL" id="CADCVX010000255">
    <property type="protein sequence ID" value="CAA9504486.1"/>
    <property type="molecule type" value="Genomic_DNA"/>
</dbReference>
<feature type="region of interest" description="Disordered" evidence="4">
    <location>
        <begin position="38"/>
        <end position="75"/>
    </location>
</feature>
<feature type="compositionally biased region" description="Pro residues" evidence="4">
    <location>
        <begin position="49"/>
        <end position="71"/>
    </location>
</feature>
<evidence type="ECO:0000256" key="4">
    <source>
        <dbReference type="SAM" id="MobiDB-lite"/>
    </source>
</evidence>
<gene>
    <name evidence="6" type="ORF">AVDCRST_MAG91-1241</name>
</gene>
<dbReference type="EC" id="3.5.2.6" evidence="3"/>
<comment type="similarity">
    <text evidence="2">Belongs to the class-A beta-lactamase family.</text>
</comment>
<proteinExistence type="inferred from homology"/>
<dbReference type="GO" id="GO:0030655">
    <property type="term" value="P:beta-lactam antibiotic catabolic process"/>
    <property type="evidence" value="ECO:0007669"/>
    <property type="project" value="InterPro"/>
</dbReference>
<sequence>MITATPPSNRPLRASFRFASVAALALLAACVGRSSKPGIEEAARDRVTQPPPPSPVAAPEPPPEPAPPPQPVSADPVLASRIASLGRAFPGDVGIAVRDVHEGWAASWNGDKLFPQQSVSKLWVAIALMDAVDQGRLRLTDTVTVTPADFTVFHQPIRGSMRGGVLNTTIGDLLYRAMTQSDNTCNDILLRKIGGPEAVRAVLARGQVKDVRFGPGERLLQAGTAGLTWRPEYAVGNAFYAARGALPASVRQSAFRRYLADPVDGASPDGIADGLAKLKRGELISPQSAQSLIAVMYASKTGPGRMKSGSAPGWLIAHKTGTGQVLNGVQAGYNDVGLVTAPDGSTYAVAIMIGRTSIGLPTRQRLMGDVVRAVVDYETRSSDGGVGAL</sequence>
<evidence type="ECO:0000256" key="3">
    <source>
        <dbReference type="ARBA" id="ARBA00012865"/>
    </source>
</evidence>
<evidence type="ECO:0000256" key="2">
    <source>
        <dbReference type="ARBA" id="ARBA00009009"/>
    </source>
</evidence>
<dbReference type="InterPro" id="IPR045155">
    <property type="entry name" value="Beta-lactam_cat"/>
</dbReference>
<reference evidence="6" key="1">
    <citation type="submission" date="2020-02" db="EMBL/GenBank/DDBJ databases">
        <authorList>
            <person name="Meier V. D."/>
        </authorList>
    </citation>
    <scope>NUCLEOTIDE SEQUENCE</scope>
    <source>
        <strain evidence="6">AVDCRST_MAG91</strain>
    </source>
</reference>
<protein>
    <recommendedName>
        <fullName evidence="3">beta-lactamase</fullName>
        <ecNumber evidence="3">3.5.2.6</ecNumber>
    </recommendedName>
</protein>